<evidence type="ECO:0000313" key="11">
    <source>
        <dbReference type="Proteomes" id="UP000345637"/>
    </source>
</evidence>
<dbReference type="PANTHER" id="PTHR47320:SF1">
    <property type="entry name" value="BIFUNCTIONAL URIDYLYLTRANSFERASE_URIDYLYL-REMOVING ENZYME"/>
    <property type="match status" value="1"/>
</dbReference>
<dbReference type="InterPro" id="IPR002934">
    <property type="entry name" value="Polymerase_NTP_transf_dom"/>
</dbReference>
<evidence type="ECO:0000256" key="2">
    <source>
        <dbReference type="ARBA" id="ARBA00022695"/>
    </source>
</evidence>
<keyword evidence="5 6" id="KW-0511">Multifunctional enzyme</keyword>
<comment type="similarity">
    <text evidence="6">Belongs to the GlnD family.</text>
</comment>
<keyword evidence="2 6" id="KW-0548">Nucleotidyltransferase</keyword>
<dbReference type="PANTHER" id="PTHR47320">
    <property type="entry name" value="BIFUNCTIONAL URIDYLYLTRANSFERASE/URIDYLYL-REMOVING ENZYME"/>
    <property type="match status" value="1"/>
</dbReference>
<dbReference type="HAMAP" id="MF_00277">
    <property type="entry name" value="PII_uridylyl_transf"/>
    <property type="match status" value="1"/>
</dbReference>
<dbReference type="EMBL" id="CAADJE010000023">
    <property type="protein sequence ID" value="VFS67220.1"/>
    <property type="molecule type" value="Genomic_DNA"/>
</dbReference>
<dbReference type="InterPro" id="IPR043519">
    <property type="entry name" value="NT_sf"/>
</dbReference>
<comment type="function">
    <text evidence="6">Modifies, by uridylylation and deuridylylation, the PII regulatory proteins (GlnB and homologs), in response to the nitrogen status of the cell that GlnD senses through the glutamine level. Under low glutamine levels, catalyzes the conversion of the PII proteins and UTP to PII-UMP and PPi, while under higher glutamine levels, GlnD hydrolyzes PII-UMP to PII and UMP (deuridylylation). Thus, controls uridylylation state and activity of the PII proteins, and plays an important role in the regulation of nitrogen metabolism.</text>
</comment>
<evidence type="ECO:0000313" key="10">
    <source>
        <dbReference type="EMBL" id="VFS67220.1"/>
    </source>
</evidence>
<dbReference type="InterPro" id="IPR013546">
    <property type="entry name" value="PII_UdlTrfase/GS_AdlTrfase"/>
</dbReference>
<dbReference type="AlphaFoldDB" id="A0A485B2N5"/>
<comment type="catalytic activity">
    <reaction evidence="6">
        <text>[protein-PII]-uridylyl-L-tyrosine + H2O = [protein-PII]-L-tyrosine + UMP + H(+)</text>
        <dbReference type="Rhea" id="RHEA:48600"/>
        <dbReference type="Rhea" id="RHEA-COMP:12147"/>
        <dbReference type="Rhea" id="RHEA-COMP:12148"/>
        <dbReference type="ChEBI" id="CHEBI:15377"/>
        <dbReference type="ChEBI" id="CHEBI:15378"/>
        <dbReference type="ChEBI" id="CHEBI:46858"/>
        <dbReference type="ChEBI" id="CHEBI:57865"/>
        <dbReference type="ChEBI" id="CHEBI:90602"/>
    </reaction>
</comment>
<dbReference type="SUPFAM" id="SSF81301">
    <property type="entry name" value="Nucleotidyltransferase"/>
    <property type="match status" value="1"/>
</dbReference>
<gene>
    <name evidence="6" type="primary">glnD</name>
    <name evidence="10" type="ORF">NCTC12998_03269</name>
</gene>
<evidence type="ECO:0000256" key="4">
    <source>
        <dbReference type="ARBA" id="ARBA00022842"/>
    </source>
</evidence>
<evidence type="ECO:0000259" key="9">
    <source>
        <dbReference type="Pfam" id="PF08335"/>
    </source>
</evidence>
<comment type="activity regulation">
    <text evidence="6">Uridylyltransferase (UTase) activity is inhibited by glutamine, while glutamine activates uridylyl-removing (UR) activity.</text>
</comment>
<evidence type="ECO:0000256" key="6">
    <source>
        <dbReference type="HAMAP-Rule" id="MF_00277"/>
    </source>
</evidence>
<organism evidence="10 11">
    <name type="scientific">Raoultella planticola</name>
    <name type="common">Klebsiella planticola</name>
    <dbReference type="NCBI Taxonomy" id="575"/>
    <lineage>
        <taxon>Bacteria</taxon>
        <taxon>Pseudomonadati</taxon>
        <taxon>Pseudomonadota</taxon>
        <taxon>Gammaproteobacteria</taxon>
        <taxon>Enterobacterales</taxon>
        <taxon>Enterobacteriaceae</taxon>
        <taxon>Klebsiella/Raoultella group</taxon>
        <taxon>Raoultella</taxon>
    </lineage>
</organism>
<keyword evidence="4 6" id="KW-0460">Magnesium</keyword>
<evidence type="ECO:0000256" key="1">
    <source>
        <dbReference type="ARBA" id="ARBA00022679"/>
    </source>
</evidence>
<evidence type="ECO:0000256" key="5">
    <source>
        <dbReference type="ARBA" id="ARBA00023268"/>
    </source>
</evidence>
<comment type="caution">
    <text evidence="6">Lacks conserved residue(s) required for the propagation of feature annotation.</text>
</comment>
<dbReference type="Pfam" id="PF01909">
    <property type="entry name" value="NTP_transf_2"/>
    <property type="match status" value="1"/>
</dbReference>
<protein>
    <recommendedName>
        <fullName evidence="6">Bifunctional uridylyltransferase/uridylyl-removing enzyme</fullName>
        <shortName evidence="6">UTase/UR</shortName>
    </recommendedName>
    <alternativeName>
        <fullName evidence="6">Bifunctional [protein-PII] modification enzyme</fullName>
    </alternativeName>
    <alternativeName>
        <fullName evidence="6">Bifunctional nitrogen sensor protein</fullName>
    </alternativeName>
    <domain>
        <recommendedName>
            <fullName evidence="6">[Protein-PII] uridylyltransferase</fullName>
            <shortName evidence="6">PII uridylyltransferase</shortName>
            <shortName evidence="6">UTase</shortName>
            <ecNumber evidence="6">2.7.7.59</ecNumber>
        </recommendedName>
    </domain>
    <domain>
        <recommendedName>
            <fullName evidence="6">[Protein-PII]-UMP uridylyl-removing enzyme</fullName>
            <shortName evidence="6">UR</shortName>
            <ecNumber evidence="6">3.1.4.-</ecNumber>
        </recommendedName>
    </domain>
</protein>
<dbReference type="Proteomes" id="UP000345637">
    <property type="component" value="Unassembled WGS sequence"/>
</dbReference>
<comment type="cofactor">
    <cofactor evidence="6">
        <name>Mg(2+)</name>
        <dbReference type="ChEBI" id="CHEBI:18420"/>
    </cofactor>
</comment>
<keyword evidence="1 6" id="KW-0808">Transferase</keyword>
<dbReference type="GO" id="GO:0006808">
    <property type="term" value="P:regulation of nitrogen utilization"/>
    <property type="evidence" value="ECO:0007669"/>
    <property type="project" value="UniProtKB-UniRule"/>
</dbReference>
<feature type="domain" description="PII-uridylyltransferase/Glutamine-synthetase adenylyltransferase" evidence="9">
    <location>
        <begin position="189"/>
        <end position="220"/>
    </location>
</feature>
<proteinExistence type="inferred from homology"/>
<dbReference type="EC" id="3.1.4.-" evidence="6"/>
<comment type="catalytic activity">
    <reaction evidence="6">
        <text>[protein-PII]-L-tyrosine + UTP = [protein-PII]-uridylyl-L-tyrosine + diphosphate</text>
        <dbReference type="Rhea" id="RHEA:13673"/>
        <dbReference type="Rhea" id="RHEA-COMP:12147"/>
        <dbReference type="Rhea" id="RHEA-COMP:12148"/>
        <dbReference type="ChEBI" id="CHEBI:33019"/>
        <dbReference type="ChEBI" id="CHEBI:46398"/>
        <dbReference type="ChEBI" id="CHEBI:46858"/>
        <dbReference type="ChEBI" id="CHEBI:90602"/>
        <dbReference type="EC" id="2.7.7.59"/>
    </reaction>
</comment>
<dbReference type="Pfam" id="PF08335">
    <property type="entry name" value="GlnD_UR_UTase"/>
    <property type="match status" value="1"/>
</dbReference>
<feature type="domain" description="Polymerase nucleotidyl transferase" evidence="8">
    <location>
        <begin position="83"/>
        <end position="144"/>
    </location>
</feature>
<dbReference type="GO" id="GO:0008081">
    <property type="term" value="F:phosphoric diester hydrolase activity"/>
    <property type="evidence" value="ECO:0007669"/>
    <property type="project" value="UniProtKB-UniRule"/>
</dbReference>
<dbReference type="EC" id="2.7.7.59" evidence="6"/>
<reference evidence="10 11" key="1">
    <citation type="submission" date="2019-03" db="EMBL/GenBank/DDBJ databases">
        <authorList>
            <consortium name="Pathogen Informatics"/>
        </authorList>
    </citation>
    <scope>NUCLEOTIDE SEQUENCE [LARGE SCALE GENOMIC DNA]</scope>
    <source>
        <strain evidence="10 11">NCTC12998</strain>
    </source>
</reference>
<dbReference type="CDD" id="cd05401">
    <property type="entry name" value="NT_GlnE_GlnD_like"/>
    <property type="match status" value="1"/>
</dbReference>
<name>A0A485B2N5_RAOPL</name>
<accession>A0A485B2N5</accession>
<keyword evidence="3 6" id="KW-0378">Hydrolase</keyword>
<sequence length="276" mass="30070">MSNSLPDTVSPTLSGQPENPGSWPQGDLNCAAIKAHLDIFQRWLGEAFDSGIAAGQLIEARTEFIDQLLQRLWIDYGFGPVSDLALVAVGGYGRGELHPLSDVDLLILSRKKLSDEQAQKVGELLTLLWDIKLEVGHSVRTLEECLLEGLSDLSVATNLIESRLLIGDVALFLELQKHIFSDGFWPSEKFFAAKVEEQNIRHQRYHGTSYNLEPDVKSSPAACAISTPCSGSPAATSAPPRWMKWLASAFLPKPNVTSLTNVCTSCGGFALRCTSS</sequence>
<comment type="domain">
    <text evidence="6">Has four distinct domains: an N-terminal nucleotidyltransferase (NT) domain responsible for UTase activity, a central HD domain that encodes UR activity, and two C-terminal ACT domains that seem to have a role in glutamine sensing.</text>
</comment>
<evidence type="ECO:0000259" key="8">
    <source>
        <dbReference type="Pfam" id="PF01909"/>
    </source>
</evidence>
<evidence type="ECO:0000256" key="7">
    <source>
        <dbReference type="SAM" id="MobiDB-lite"/>
    </source>
</evidence>
<dbReference type="GO" id="GO:0008773">
    <property type="term" value="F:[protein-PII] uridylyltransferase activity"/>
    <property type="evidence" value="ECO:0007669"/>
    <property type="project" value="UniProtKB-UniRule"/>
</dbReference>
<evidence type="ECO:0000256" key="3">
    <source>
        <dbReference type="ARBA" id="ARBA00022801"/>
    </source>
</evidence>
<feature type="compositionally biased region" description="Polar residues" evidence="7">
    <location>
        <begin position="1"/>
        <end position="19"/>
    </location>
</feature>
<dbReference type="InterPro" id="IPR010043">
    <property type="entry name" value="UTase/UR"/>
</dbReference>
<feature type="region of interest" description="Disordered" evidence="7">
    <location>
        <begin position="1"/>
        <end position="25"/>
    </location>
</feature>